<keyword evidence="2" id="KW-1185">Reference proteome</keyword>
<evidence type="ECO:0000313" key="2">
    <source>
        <dbReference type="Proteomes" id="UP000799770"/>
    </source>
</evidence>
<dbReference type="EMBL" id="ML977325">
    <property type="protein sequence ID" value="KAF2114371.1"/>
    <property type="molecule type" value="Genomic_DNA"/>
</dbReference>
<evidence type="ECO:0008006" key="3">
    <source>
        <dbReference type="Google" id="ProtNLM"/>
    </source>
</evidence>
<sequence>MFRFLNLPINVRLIIYKHLPREITHRLVRVQSGRDAPRFHGVTLIMRSTHTAILRTCKLINGEATPIVHNTIQDFILNKPPQLAADNHHTNNYSVEMILECVGQEFVGLRAQVLGFQVGTTTIQRVVKYLTNYHDGSYDNVSGFMNKALKESGTNLASTNATLKAMINENMDVMHRFIHKSAIQLVSHDILHSHNKSLGRPTIQYMHYLPASQYRAAASRGDILSLVKEGVGRLRYDYTKVGAKCRKYRINKGLIGVAPKSSEKDIERFNVPRNHDYDVEDQEEDQGQVVVLPALTRRKWREEWLENCY</sequence>
<proteinExistence type="predicted"/>
<name>A0A6A5Z7K8_9PLEO</name>
<organism evidence="1 2">
    <name type="scientific">Lophiotrema nucula</name>
    <dbReference type="NCBI Taxonomy" id="690887"/>
    <lineage>
        <taxon>Eukaryota</taxon>
        <taxon>Fungi</taxon>
        <taxon>Dikarya</taxon>
        <taxon>Ascomycota</taxon>
        <taxon>Pezizomycotina</taxon>
        <taxon>Dothideomycetes</taxon>
        <taxon>Pleosporomycetidae</taxon>
        <taxon>Pleosporales</taxon>
        <taxon>Lophiotremataceae</taxon>
        <taxon>Lophiotrema</taxon>
    </lineage>
</organism>
<protein>
    <recommendedName>
        <fullName evidence="3">F-box domain-containing protein</fullName>
    </recommendedName>
</protein>
<dbReference type="Proteomes" id="UP000799770">
    <property type="component" value="Unassembled WGS sequence"/>
</dbReference>
<dbReference type="OrthoDB" id="5314997at2759"/>
<dbReference type="AlphaFoldDB" id="A0A6A5Z7K8"/>
<evidence type="ECO:0000313" key="1">
    <source>
        <dbReference type="EMBL" id="KAF2114371.1"/>
    </source>
</evidence>
<gene>
    <name evidence="1" type="ORF">BDV96DRAFT_600350</name>
</gene>
<accession>A0A6A5Z7K8</accession>
<reference evidence="1" key="1">
    <citation type="journal article" date="2020" name="Stud. Mycol.">
        <title>101 Dothideomycetes genomes: a test case for predicting lifestyles and emergence of pathogens.</title>
        <authorList>
            <person name="Haridas S."/>
            <person name="Albert R."/>
            <person name="Binder M."/>
            <person name="Bloem J."/>
            <person name="Labutti K."/>
            <person name="Salamov A."/>
            <person name="Andreopoulos B."/>
            <person name="Baker S."/>
            <person name="Barry K."/>
            <person name="Bills G."/>
            <person name="Bluhm B."/>
            <person name="Cannon C."/>
            <person name="Castanera R."/>
            <person name="Culley D."/>
            <person name="Daum C."/>
            <person name="Ezra D."/>
            <person name="Gonzalez J."/>
            <person name="Henrissat B."/>
            <person name="Kuo A."/>
            <person name="Liang C."/>
            <person name="Lipzen A."/>
            <person name="Lutzoni F."/>
            <person name="Magnuson J."/>
            <person name="Mondo S."/>
            <person name="Nolan M."/>
            <person name="Ohm R."/>
            <person name="Pangilinan J."/>
            <person name="Park H.-J."/>
            <person name="Ramirez L."/>
            <person name="Alfaro M."/>
            <person name="Sun H."/>
            <person name="Tritt A."/>
            <person name="Yoshinaga Y."/>
            <person name="Zwiers L.-H."/>
            <person name="Turgeon B."/>
            <person name="Goodwin S."/>
            <person name="Spatafora J."/>
            <person name="Crous P."/>
            <person name="Grigoriev I."/>
        </authorList>
    </citation>
    <scope>NUCLEOTIDE SEQUENCE</scope>
    <source>
        <strain evidence="1">CBS 627.86</strain>
    </source>
</reference>